<dbReference type="GO" id="GO:0003964">
    <property type="term" value="F:RNA-directed DNA polymerase activity"/>
    <property type="evidence" value="ECO:0007669"/>
    <property type="project" value="UniProtKB-KW"/>
</dbReference>
<dbReference type="InterPro" id="IPR013597">
    <property type="entry name" value="Mat_intron_G2"/>
</dbReference>
<dbReference type="EMBL" id="NUDP01000142">
    <property type="protein sequence ID" value="PEM63678.1"/>
    <property type="molecule type" value="Genomic_DNA"/>
</dbReference>
<dbReference type="InterPro" id="IPR030931">
    <property type="entry name" value="Group_II_RT_mat"/>
</dbReference>
<dbReference type="PANTHER" id="PTHR34047:SF8">
    <property type="entry name" value="PROTEIN YKFC"/>
    <property type="match status" value="1"/>
</dbReference>
<dbReference type="Proteomes" id="UP000219775">
    <property type="component" value="Unassembled WGS sequence"/>
</dbReference>
<dbReference type="RefSeq" id="WP_098129173.1">
    <property type="nucleotide sequence ID" value="NZ_NUDP01000142.1"/>
</dbReference>
<dbReference type="PROSITE" id="PS50878">
    <property type="entry name" value="RT_POL"/>
    <property type="match status" value="1"/>
</dbReference>
<evidence type="ECO:0000313" key="3">
    <source>
        <dbReference type="Proteomes" id="UP000219775"/>
    </source>
</evidence>
<gene>
    <name evidence="2" type="primary">ltrA</name>
    <name evidence="2" type="ORF">CN613_27555</name>
</gene>
<dbReference type="SUPFAM" id="SSF56672">
    <property type="entry name" value="DNA/RNA polymerases"/>
    <property type="match status" value="1"/>
</dbReference>
<dbReference type="AlphaFoldDB" id="A0A2A8BXM3"/>
<keyword evidence="2" id="KW-0548">Nucleotidyltransferase</keyword>
<feature type="domain" description="Reverse transcriptase" evidence="1">
    <location>
        <begin position="76"/>
        <end position="309"/>
    </location>
</feature>
<reference evidence="2 3" key="1">
    <citation type="submission" date="2017-09" db="EMBL/GenBank/DDBJ databases">
        <title>Large-scale bioinformatics analysis of Bacillus genomes uncovers conserved roles of natural products in bacterial physiology.</title>
        <authorList>
            <consortium name="Agbiome Team Llc"/>
            <person name="Bleich R.M."/>
            <person name="Grubbs K.J."/>
            <person name="Santa Maria K.C."/>
            <person name="Allen S.E."/>
            <person name="Farag S."/>
            <person name="Shank E.A."/>
            <person name="Bowers A."/>
        </authorList>
    </citation>
    <scope>NUCLEOTIDE SEQUENCE [LARGE SCALE GENOMIC DNA]</scope>
    <source>
        <strain evidence="2 3">AFS009893</strain>
    </source>
</reference>
<dbReference type="Pfam" id="PF00078">
    <property type="entry name" value="RVT_1"/>
    <property type="match status" value="1"/>
</dbReference>
<dbReference type="NCBIfam" id="TIGR04416">
    <property type="entry name" value="group_II_RT_mat"/>
    <property type="match status" value="1"/>
</dbReference>
<keyword evidence="2" id="KW-0808">Transferase</keyword>
<dbReference type="PANTHER" id="PTHR34047">
    <property type="entry name" value="NUCLEAR INTRON MATURASE 1, MITOCHONDRIAL-RELATED"/>
    <property type="match status" value="1"/>
</dbReference>
<dbReference type="InterPro" id="IPR000477">
    <property type="entry name" value="RT_dom"/>
</dbReference>
<dbReference type="InterPro" id="IPR051083">
    <property type="entry name" value="GrpII_Intron_Splice-Mob/Def"/>
</dbReference>
<dbReference type="CDD" id="cd01651">
    <property type="entry name" value="RT_G2_intron"/>
    <property type="match status" value="1"/>
</dbReference>
<keyword evidence="2" id="KW-0695">RNA-directed DNA polymerase</keyword>
<dbReference type="Pfam" id="PF08388">
    <property type="entry name" value="GIIM"/>
    <property type="match status" value="1"/>
</dbReference>
<protein>
    <submittedName>
        <fullName evidence="2">Group II intron reverse transcriptase/maturase</fullName>
    </submittedName>
</protein>
<proteinExistence type="predicted"/>
<evidence type="ECO:0000313" key="2">
    <source>
        <dbReference type="EMBL" id="PEM63678.1"/>
    </source>
</evidence>
<accession>A0A2A8BXM3</accession>
<comment type="caution">
    <text evidence="2">The sequence shown here is derived from an EMBL/GenBank/DDBJ whole genome shotgun (WGS) entry which is preliminary data.</text>
</comment>
<name>A0A2A8BXM3_9BACI</name>
<evidence type="ECO:0000259" key="1">
    <source>
        <dbReference type="PROSITE" id="PS50878"/>
    </source>
</evidence>
<dbReference type="InterPro" id="IPR043502">
    <property type="entry name" value="DNA/RNA_pol_sf"/>
</dbReference>
<sequence>MTKTPITLQELRRRIYQKAKSEPTHWFWGLFSHITKLTTLHEAYQHARKNGGAPGIDGQSFADIELEGVIPFLKNIQAELQAGTYQPQANRKVEIPKANGKMRTLQIPCIRDRVVQGALKLILEAIFEADFCPNSYGFRPKRSPHQALAEVRRSVLRRITTVIDVDLSRYFDTIRHNILLRKIANRVQDHQVMRLVKQVVKAAGKIGVPQGGPFSPLAANIYLNEVDWTFDAIRCKTTEGNYEAVNYHRFADDMVITVSGHSSKRGWAELALRRLQEQLEPLGVELNLEKTRMVDVLQGESFAFLGFDFRRVLNRNKTRYFVCMTPKKKARTAVKARIRELIQNAGAKPAQDLVKQINAVLTGWVNYFRVGNSSGAFSEVRDYTEMKIRTLLTRRKRRRKRSIGWQRWSNEYLYGVLGLYWDWKVHSLKSAEGYR</sequence>
<organism evidence="2 3">
    <name type="scientific">Bacillus pseudomycoides</name>
    <dbReference type="NCBI Taxonomy" id="64104"/>
    <lineage>
        <taxon>Bacteria</taxon>
        <taxon>Bacillati</taxon>
        <taxon>Bacillota</taxon>
        <taxon>Bacilli</taxon>
        <taxon>Bacillales</taxon>
        <taxon>Bacillaceae</taxon>
        <taxon>Bacillus</taxon>
        <taxon>Bacillus cereus group</taxon>
    </lineage>
</organism>